<sequence>MFKKSVTISLITLLFINIIIPYNAFASETSASPLSESELSLTSDDLQNEIQNLSDHILQMKNYATLILEQPDIDYGNIPEHQQTARANATTWIDELKPQVVRALTDIVDYSNQFNRKYDQLIELASDINDDLDDRSAFIEVLTELNDSVQKKWDFVNEINPEIKEFSHSILEDYEHFNDDLSDIPTEIKTENTIRDGYEDSNLVDWVNIGTKYDSGKRPSIAVMEDGTVIEVHDSGHGGLFYKTGKLNGSKIDWDFSGGKKYDSGYSPSIAVTKDGKIIEVHDNGGSSLFYKTGKLNGSKIDWDFSGGRKYDSGKRPTVAVRDDGKIIELHDSGHGGLFYKTGKLNGSKIDWDFSGGKKYDSGYSPSIAVTKDGKIIEVHDNGGSSLFYKTGKLNGSKIDWDFSGGRKYDSGKRPSVAVNEDGNITEAHDNNMGGLFYKTGKLNGSKIDWDFSGGINYDTGYSPSLIEVENGTIIEVHDNYGANRLFFNIGHNMLRKTTLKLSELYEVQSALEETIDVIDGMNKALIFTGLIDEWGILDYRLERLIEILNTTEEIDSLAIIAQLNYAKATWEDIRNIALNTLATFPES</sequence>
<evidence type="ECO:0000313" key="1">
    <source>
        <dbReference type="EMBL" id="MEW9502783.1"/>
    </source>
</evidence>
<name>A0ABV3Q6N0_9BACL</name>
<gene>
    <name evidence="1" type="ORF">AB1471_13370</name>
</gene>
<dbReference type="RefSeq" id="WP_367780271.1">
    <property type="nucleotide sequence ID" value="NZ_JBFMIA010000015.1"/>
</dbReference>
<dbReference type="PANTHER" id="PTHR38443:SF2">
    <property type="entry name" value="NON-HEMOLYTIC ENTEROTOXIN LYTIC COMPONENT L1"/>
    <property type="match status" value="1"/>
</dbReference>
<dbReference type="EMBL" id="JBFMIA010000015">
    <property type="protein sequence ID" value="MEW9502783.1"/>
    <property type="molecule type" value="Genomic_DNA"/>
</dbReference>
<protein>
    <submittedName>
        <fullName evidence="1">HBL/NHE enterotoxin family protein</fullName>
    </submittedName>
</protein>
<accession>A0ABV3Q6N0</accession>
<proteinExistence type="predicted"/>
<dbReference type="Pfam" id="PF05791">
    <property type="entry name" value="Bacillus_HBL"/>
    <property type="match status" value="1"/>
</dbReference>
<dbReference type="Proteomes" id="UP001556040">
    <property type="component" value="Unassembled WGS sequence"/>
</dbReference>
<organism evidence="1 2">
    <name type="scientific">Jeotgalibacillus marinus</name>
    <dbReference type="NCBI Taxonomy" id="86667"/>
    <lineage>
        <taxon>Bacteria</taxon>
        <taxon>Bacillati</taxon>
        <taxon>Bacillota</taxon>
        <taxon>Bacilli</taxon>
        <taxon>Bacillales</taxon>
        <taxon>Caryophanaceae</taxon>
        <taxon>Jeotgalibacillus</taxon>
    </lineage>
</organism>
<dbReference type="SUPFAM" id="SSF58100">
    <property type="entry name" value="Bacterial hemolysins"/>
    <property type="match status" value="1"/>
</dbReference>
<evidence type="ECO:0000313" key="2">
    <source>
        <dbReference type="Proteomes" id="UP001556040"/>
    </source>
</evidence>
<dbReference type="InterPro" id="IPR008414">
    <property type="entry name" value="HBL"/>
</dbReference>
<dbReference type="Gene3D" id="1.20.1170.10">
    <property type="match status" value="1"/>
</dbReference>
<comment type="caution">
    <text evidence="1">The sequence shown here is derived from an EMBL/GenBank/DDBJ whole genome shotgun (WGS) entry which is preliminary data.</text>
</comment>
<keyword evidence="2" id="KW-1185">Reference proteome</keyword>
<dbReference type="InterPro" id="IPR052785">
    <property type="entry name" value="Enterotoxin_cmpnt"/>
</dbReference>
<dbReference type="PANTHER" id="PTHR38443">
    <property type="match status" value="1"/>
</dbReference>
<reference evidence="1 2" key="1">
    <citation type="journal article" date="1979" name="Int. J. Syst. Evol. Microbiol.">
        <title>Bacillus globisporus subsp. marinus subsp. nov.</title>
        <authorList>
            <person name="Liu H."/>
        </authorList>
    </citation>
    <scope>NUCLEOTIDE SEQUENCE [LARGE SCALE GENOMIC DNA]</scope>
    <source>
        <strain evidence="1 2">DSM 1297</strain>
    </source>
</reference>